<dbReference type="HOGENOM" id="CLU_1591789_0_0_3"/>
<name>B8HKY5_CYAP4</name>
<dbReference type="AlphaFoldDB" id="B8HKY5"/>
<dbReference type="EMBL" id="CP001344">
    <property type="protein sequence ID" value="ACL45217.1"/>
    <property type="molecule type" value="Genomic_DNA"/>
</dbReference>
<proteinExistence type="predicted"/>
<dbReference type="KEGG" id="cyn:Cyan7425_2874"/>
<evidence type="ECO:0000313" key="1">
    <source>
        <dbReference type="EMBL" id="ACL45217.1"/>
    </source>
</evidence>
<organism evidence="1">
    <name type="scientific">Cyanothece sp. (strain PCC 7425 / ATCC 29141)</name>
    <dbReference type="NCBI Taxonomy" id="395961"/>
    <lineage>
        <taxon>Bacteria</taxon>
        <taxon>Bacillati</taxon>
        <taxon>Cyanobacteriota</taxon>
        <taxon>Cyanophyceae</taxon>
        <taxon>Gomontiellales</taxon>
        <taxon>Cyanothecaceae</taxon>
        <taxon>Cyanothece</taxon>
    </lineage>
</organism>
<protein>
    <submittedName>
        <fullName evidence="1">Uncharacterized protein</fullName>
    </submittedName>
</protein>
<sequence>MIYIVPINLIQELESIANSTFSDTRFLIKPTDNDCNYLREGYPLQFIYDDKLTVHFEAYRGARHPGFTLNEHFRNKKGDFIATFAFLGKKAFIYLTLFAHWRNEVLTLQASSDESWLKWCDKAGHAISVPYSQAKGVKPIARRLLKWYEEKFIPNQKNFAVLPYFSIENG</sequence>
<reference evidence="1" key="1">
    <citation type="submission" date="2009-01" db="EMBL/GenBank/DDBJ databases">
        <title>Complete sequence of chromosome Cyanothece sp. PCC 7425.</title>
        <authorList>
            <consortium name="US DOE Joint Genome Institute"/>
            <person name="Lucas S."/>
            <person name="Copeland A."/>
            <person name="Lapidus A."/>
            <person name="Glavina del Rio T."/>
            <person name="Dalin E."/>
            <person name="Tice H."/>
            <person name="Bruce D."/>
            <person name="Goodwin L."/>
            <person name="Pitluck S."/>
            <person name="Sims D."/>
            <person name="Meineke L."/>
            <person name="Brettin T."/>
            <person name="Detter J.C."/>
            <person name="Han C."/>
            <person name="Larimer F."/>
            <person name="Land M."/>
            <person name="Hauser L."/>
            <person name="Kyrpides N."/>
            <person name="Ovchinnikova G."/>
            <person name="Liberton M."/>
            <person name="Stoeckel J."/>
            <person name="Banerjee A."/>
            <person name="Singh A."/>
            <person name="Page L."/>
            <person name="Sato H."/>
            <person name="Zhao L."/>
            <person name="Sherman L."/>
            <person name="Pakrasi H."/>
            <person name="Richardson P."/>
        </authorList>
    </citation>
    <scope>NUCLEOTIDE SEQUENCE</scope>
    <source>
        <strain evidence="1">PCC 7425</strain>
    </source>
</reference>
<gene>
    <name evidence="1" type="ordered locus">Cyan7425_2874</name>
</gene>
<accession>B8HKY5</accession>